<dbReference type="PROSITE" id="PS01187">
    <property type="entry name" value="EGF_CA"/>
    <property type="match status" value="1"/>
</dbReference>
<evidence type="ECO:0000256" key="2">
    <source>
        <dbReference type="ARBA" id="ARBA00022525"/>
    </source>
</evidence>
<evidence type="ECO:0000256" key="9">
    <source>
        <dbReference type="ARBA" id="ARBA00022801"/>
    </source>
</evidence>
<evidence type="ECO:0000256" key="6">
    <source>
        <dbReference type="ARBA" id="ARBA00022670"/>
    </source>
</evidence>
<feature type="binding site" evidence="19">
    <location>
        <position position="66"/>
    </location>
    <ligand>
        <name>Ca(2+)</name>
        <dbReference type="ChEBI" id="CHEBI:29108"/>
        <label>1</label>
    </ligand>
</feature>
<feature type="disulfide bond" evidence="17">
    <location>
        <begin position="323"/>
        <end position="359"/>
    </location>
</feature>
<dbReference type="PROSITE" id="PS01186">
    <property type="entry name" value="EGF_2"/>
    <property type="match status" value="1"/>
</dbReference>
<dbReference type="GO" id="GO:0045087">
    <property type="term" value="P:innate immune response"/>
    <property type="evidence" value="ECO:0007669"/>
    <property type="project" value="UniProtKB-KW"/>
</dbReference>
<feature type="binding site" evidence="19">
    <location>
        <position position="240"/>
    </location>
    <ligand>
        <name>Ca(2+)</name>
        <dbReference type="ChEBI" id="CHEBI:29108"/>
        <label>3</label>
    </ligand>
</feature>
<dbReference type="SUPFAM" id="SSF49854">
    <property type="entry name" value="Spermadhesin, CUB domain"/>
    <property type="match status" value="2"/>
</dbReference>
<evidence type="ECO:0000256" key="17">
    <source>
        <dbReference type="PIRSR" id="PIRSR001155-2"/>
    </source>
</evidence>
<dbReference type="PRINTS" id="PR00722">
    <property type="entry name" value="CHYMOTRYPSIN"/>
</dbReference>
<feature type="domain" description="CUB" evidence="24">
    <location>
        <begin position="13"/>
        <end position="137"/>
    </location>
</feature>
<dbReference type="PROSITE" id="PS50240">
    <property type="entry name" value="TRYPSIN_DOM"/>
    <property type="match status" value="1"/>
</dbReference>
<dbReference type="GO" id="GO:0031638">
    <property type="term" value="P:zymogen activation"/>
    <property type="evidence" value="ECO:0007669"/>
    <property type="project" value="TreeGrafter"/>
</dbReference>
<evidence type="ECO:0000259" key="26">
    <source>
        <dbReference type="PROSITE" id="PS50240"/>
    </source>
</evidence>
<dbReference type="Gene3D" id="2.10.70.10">
    <property type="entry name" value="Complement Module, domain 1"/>
    <property type="match status" value="2"/>
</dbReference>
<evidence type="ECO:0000256" key="10">
    <source>
        <dbReference type="ARBA" id="ARBA00022825"/>
    </source>
</evidence>
<name>A0A6P3VY92_CLUHA</name>
<evidence type="ECO:0000256" key="12">
    <source>
        <dbReference type="ARBA" id="ARBA00022875"/>
    </source>
</evidence>
<keyword evidence="14" id="KW-0325">Glycoprotein</keyword>
<dbReference type="InterPro" id="IPR009003">
    <property type="entry name" value="Peptidase_S1_PA"/>
</dbReference>
<dbReference type="CDD" id="cd00033">
    <property type="entry name" value="CCP"/>
    <property type="match status" value="1"/>
</dbReference>
<feature type="chain" id="PRO_5028094865" evidence="23">
    <location>
        <begin position="23"/>
        <end position="685"/>
    </location>
</feature>
<feature type="domain" description="CUB" evidence="24">
    <location>
        <begin position="181"/>
        <end position="292"/>
    </location>
</feature>
<dbReference type="PIRSF" id="PIRSF001155">
    <property type="entry name" value="C1r_C1s_MASP"/>
    <property type="match status" value="1"/>
</dbReference>
<keyword evidence="28" id="KW-1185">Reference proteome</keyword>
<dbReference type="SMART" id="SM00042">
    <property type="entry name" value="CUB"/>
    <property type="match status" value="2"/>
</dbReference>
<dbReference type="KEGG" id="char:105901607"/>
<dbReference type="SUPFAM" id="SSF57196">
    <property type="entry name" value="EGF/Laminin"/>
    <property type="match status" value="1"/>
</dbReference>
<evidence type="ECO:0000256" key="18">
    <source>
        <dbReference type="PIRSR" id="PIRSR001155-3"/>
    </source>
</evidence>
<dbReference type="SMART" id="SM00032">
    <property type="entry name" value="CCP"/>
    <property type="match status" value="2"/>
</dbReference>
<evidence type="ECO:0000256" key="5">
    <source>
        <dbReference type="ARBA" id="ARBA00022659"/>
    </source>
</evidence>
<evidence type="ECO:0000259" key="25">
    <source>
        <dbReference type="PROSITE" id="PS50026"/>
    </source>
</evidence>
<dbReference type="Pfam" id="PF00089">
    <property type="entry name" value="Trypsin"/>
    <property type="match status" value="1"/>
</dbReference>
<evidence type="ECO:0000259" key="24">
    <source>
        <dbReference type="PROSITE" id="PS01180"/>
    </source>
</evidence>
<proteinExistence type="predicted"/>
<feature type="signal peptide" evidence="23">
    <location>
        <begin position="1"/>
        <end position="22"/>
    </location>
</feature>
<dbReference type="InterPro" id="IPR018097">
    <property type="entry name" value="EGF_Ca-bd_CS"/>
</dbReference>
<keyword evidence="8" id="KW-0677">Repeat</keyword>
<evidence type="ECO:0000256" key="14">
    <source>
        <dbReference type="ARBA" id="ARBA00023180"/>
    </source>
</evidence>
<evidence type="ECO:0000313" key="29">
    <source>
        <dbReference type="RefSeq" id="XP_012684544.2"/>
    </source>
</evidence>
<feature type="disulfide bond" evidence="17">
    <location>
        <begin position="593"/>
        <end position="613"/>
    </location>
</feature>
<comment type="caution">
    <text evidence="21">Lacks conserved residue(s) required for the propagation of feature annotation.</text>
</comment>
<dbReference type="SUPFAM" id="SSF57535">
    <property type="entry name" value="Complement control module/SCR domain"/>
    <property type="match status" value="2"/>
</dbReference>
<feature type="binding site" evidence="19">
    <location>
        <position position="120"/>
    </location>
    <ligand>
        <name>Ca(2+)</name>
        <dbReference type="ChEBI" id="CHEBI:29108"/>
        <label>1</label>
    </ligand>
</feature>
<dbReference type="SMART" id="SM00020">
    <property type="entry name" value="Tryp_SPc"/>
    <property type="match status" value="1"/>
</dbReference>
<dbReference type="PROSITE" id="PS50923">
    <property type="entry name" value="SUSHI"/>
    <property type="match status" value="1"/>
</dbReference>
<keyword evidence="3 21" id="KW-0245">EGF-like domain</keyword>
<dbReference type="GO" id="GO:0004252">
    <property type="term" value="F:serine-type endopeptidase activity"/>
    <property type="evidence" value="ECO:0007669"/>
    <property type="project" value="InterPro"/>
</dbReference>
<evidence type="ECO:0000256" key="11">
    <source>
        <dbReference type="ARBA" id="ARBA00022859"/>
    </source>
</evidence>
<feature type="disulfide bond" evidence="17">
    <location>
        <begin position="364"/>
        <end position="406"/>
    </location>
</feature>
<feature type="disulfide bond" description="Interchain (between heavy and light chains)" evidence="17">
    <location>
        <begin position="428"/>
        <end position="550"/>
    </location>
</feature>
<feature type="disulfide bond" evidence="17">
    <location>
        <begin position="238"/>
        <end position="255"/>
    </location>
</feature>
<organism evidence="28 29">
    <name type="scientific">Clupea harengus</name>
    <name type="common">Atlantic herring</name>
    <dbReference type="NCBI Taxonomy" id="7950"/>
    <lineage>
        <taxon>Eukaryota</taxon>
        <taxon>Metazoa</taxon>
        <taxon>Chordata</taxon>
        <taxon>Craniata</taxon>
        <taxon>Vertebrata</taxon>
        <taxon>Euteleostomi</taxon>
        <taxon>Actinopterygii</taxon>
        <taxon>Neopterygii</taxon>
        <taxon>Teleostei</taxon>
        <taxon>Clupei</taxon>
        <taxon>Clupeiformes</taxon>
        <taxon>Clupeoidei</taxon>
        <taxon>Clupeidae</taxon>
        <taxon>Clupea</taxon>
    </lineage>
</organism>
<dbReference type="Proteomes" id="UP000515152">
    <property type="component" value="Chromosome 11"/>
</dbReference>
<evidence type="ECO:0000256" key="15">
    <source>
        <dbReference type="ARBA" id="ARBA00023278"/>
    </source>
</evidence>
<dbReference type="GO" id="GO:0005509">
    <property type="term" value="F:calcium ion binding"/>
    <property type="evidence" value="ECO:0007669"/>
    <property type="project" value="InterPro"/>
</dbReference>
<comment type="subcellular location">
    <subcellularLocation>
        <location evidence="1">Secreted</location>
    </subcellularLocation>
</comment>
<evidence type="ECO:0000256" key="1">
    <source>
        <dbReference type="ARBA" id="ARBA00004613"/>
    </source>
</evidence>
<feature type="active site" description="Charge relay system" evidence="16">
    <location>
        <position position="626"/>
    </location>
</feature>
<dbReference type="PROSITE" id="PS01180">
    <property type="entry name" value="CUB"/>
    <property type="match status" value="2"/>
</dbReference>
<dbReference type="RefSeq" id="XP_012684544.2">
    <property type="nucleotide sequence ID" value="XM_012829090.2"/>
</dbReference>
<dbReference type="GO" id="GO:0006958">
    <property type="term" value="P:complement activation, classical pathway"/>
    <property type="evidence" value="ECO:0007669"/>
    <property type="project" value="UniProtKB-KW"/>
</dbReference>
<dbReference type="Gene3D" id="2.40.10.10">
    <property type="entry name" value="Trypsin-like serine proteases"/>
    <property type="match status" value="2"/>
</dbReference>
<evidence type="ECO:0000256" key="22">
    <source>
        <dbReference type="PROSITE-ProRule" id="PRU00302"/>
    </source>
</evidence>
<feature type="binding site" evidence="19">
    <location>
        <position position="141"/>
    </location>
    <ligand>
        <name>Ca(2+)</name>
        <dbReference type="ChEBI" id="CHEBI:29108"/>
        <label>2</label>
    </ligand>
</feature>
<feature type="binding site" evidence="19">
    <location>
        <position position="159"/>
    </location>
    <ligand>
        <name>Ca(2+)</name>
        <dbReference type="ChEBI" id="CHEBI:29108"/>
        <label>2</label>
    </ligand>
</feature>
<dbReference type="InterPro" id="IPR001254">
    <property type="entry name" value="Trypsin_dom"/>
</dbReference>
<feature type="active site" description="Charge relay system" evidence="16">
    <location>
        <position position="530"/>
    </location>
</feature>
<feature type="disulfide bond" evidence="17 20">
    <location>
        <begin position="181"/>
        <end position="208"/>
    </location>
</feature>
<dbReference type="PANTHER" id="PTHR24255:SF29">
    <property type="entry name" value="COMPLEMENT COMPONENT 1, S SUBCOMPONENT"/>
    <property type="match status" value="1"/>
</dbReference>
<dbReference type="FunFam" id="2.10.25.10:FF:000059">
    <property type="entry name" value="Mannan-binding lectin serine protease 1"/>
    <property type="match status" value="1"/>
</dbReference>
<dbReference type="GeneID" id="105901607"/>
<evidence type="ECO:0000256" key="7">
    <source>
        <dbReference type="ARBA" id="ARBA00022729"/>
    </source>
</evidence>
<protein>
    <submittedName>
        <fullName evidence="29">Complement C1s subcomponent</fullName>
    </submittedName>
</protein>
<feature type="binding site" evidence="19">
    <location>
        <position position="155"/>
    </location>
    <ligand>
        <name>Ca(2+)</name>
        <dbReference type="ChEBI" id="CHEBI:29108"/>
        <label>2</label>
    </ligand>
</feature>
<keyword evidence="11" id="KW-0391">Immunity</keyword>
<keyword evidence="19" id="KW-0106">Calcium</keyword>
<dbReference type="InterPro" id="IPR000859">
    <property type="entry name" value="CUB_dom"/>
</dbReference>
<dbReference type="InterPro" id="IPR001314">
    <property type="entry name" value="Peptidase_S1A"/>
</dbReference>
<evidence type="ECO:0000256" key="21">
    <source>
        <dbReference type="PROSITE-ProRule" id="PRU00076"/>
    </source>
</evidence>
<feature type="disulfide bond" evidence="17">
    <location>
        <begin position="142"/>
        <end position="153"/>
    </location>
</feature>
<evidence type="ECO:0000256" key="23">
    <source>
        <dbReference type="SAM" id="SignalP"/>
    </source>
</evidence>
<dbReference type="OrthoDB" id="9985152at2759"/>
<feature type="binding site" evidence="19">
    <location>
        <position position="138"/>
    </location>
    <ligand>
        <name>Ca(2+)</name>
        <dbReference type="ChEBI" id="CHEBI:29108"/>
        <label>2</label>
    </ligand>
</feature>
<feature type="binding site" evidence="19">
    <location>
        <position position="277"/>
    </location>
    <ligand>
        <name>Ca(2+)</name>
        <dbReference type="ChEBI" id="CHEBI:29108"/>
        <label>3</label>
    </ligand>
</feature>
<dbReference type="CDD" id="cd00041">
    <property type="entry name" value="CUB"/>
    <property type="match status" value="2"/>
</dbReference>
<accession>A0A6P3VY92</accession>
<feature type="modified residue" description="(3R)-3-hydroxyasparagine" evidence="18">
    <location>
        <position position="155"/>
    </location>
</feature>
<evidence type="ECO:0000259" key="27">
    <source>
        <dbReference type="PROSITE" id="PS50923"/>
    </source>
</evidence>
<keyword evidence="7 23" id="KW-0732">Signal</keyword>
<evidence type="ECO:0000256" key="19">
    <source>
        <dbReference type="PIRSR" id="PIRSR001155-4"/>
    </source>
</evidence>
<dbReference type="CDD" id="cd00054">
    <property type="entry name" value="EGF_CA"/>
    <property type="match status" value="1"/>
</dbReference>
<evidence type="ECO:0000256" key="20">
    <source>
        <dbReference type="PROSITE-ProRule" id="PRU00059"/>
    </source>
</evidence>
<evidence type="ECO:0000256" key="4">
    <source>
        <dbReference type="ARBA" id="ARBA00022588"/>
    </source>
</evidence>
<feature type="disulfide bond" evidence="17">
    <location>
        <begin position="296"/>
        <end position="347"/>
    </location>
</feature>
<feature type="disulfide bond" evidence="17">
    <location>
        <begin position="164"/>
        <end position="177"/>
    </location>
</feature>
<dbReference type="InterPro" id="IPR000742">
    <property type="entry name" value="EGF"/>
</dbReference>
<dbReference type="Gene3D" id="2.60.120.290">
    <property type="entry name" value="Spermadhesin, CUB domain"/>
    <property type="match status" value="2"/>
</dbReference>
<keyword evidence="13 17" id="KW-1015">Disulfide bond</keyword>
<evidence type="ECO:0000256" key="16">
    <source>
        <dbReference type="PIRSR" id="PIRSR001155-1"/>
    </source>
</evidence>
<keyword evidence="2" id="KW-0964">Secreted</keyword>
<keyword evidence="5 22" id="KW-0768">Sushi</keyword>
<feature type="binding site" evidence="19">
    <location>
        <position position="231"/>
    </location>
    <ligand>
        <name>Ca(2+)</name>
        <dbReference type="ChEBI" id="CHEBI:29108"/>
        <label>3</label>
    </ligand>
</feature>
<dbReference type="InterPro" id="IPR000152">
    <property type="entry name" value="EGF-type_Asp/Asn_hydroxyl_site"/>
</dbReference>
<dbReference type="PANTHER" id="PTHR24255">
    <property type="entry name" value="COMPLEMENT COMPONENT 1, S SUBCOMPONENT-RELATED"/>
    <property type="match status" value="1"/>
</dbReference>
<evidence type="ECO:0000256" key="13">
    <source>
        <dbReference type="ARBA" id="ARBA00023157"/>
    </source>
</evidence>
<dbReference type="Pfam" id="PF00084">
    <property type="entry name" value="Sushi"/>
    <property type="match status" value="1"/>
</dbReference>
<keyword evidence="12" id="KW-0180">Complement pathway</keyword>
<dbReference type="FunFam" id="2.10.70.10:FF:000016">
    <property type="entry name" value="Mannan-binding lectin serine protease 1"/>
    <property type="match status" value="1"/>
</dbReference>
<dbReference type="InterPro" id="IPR035976">
    <property type="entry name" value="Sushi/SCR/CCP_sf"/>
</dbReference>
<dbReference type="GO" id="GO:0072562">
    <property type="term" value="C:blood microparticle"/>
    <property type="evidence" value="ECO:0007669"/>
    <property type="project" value="TreeGrafter"/>
</dbReference>
<dbReference type="FunFam" id="2.60.120.290:FF:000101">
    <property type="entry name" value="Complement component 1, s subcomponent"/>
    <property type="match status" value="1"/>
</dbReference>
<gene>
    <name evidence="29" type="primary">LOC105901607</name>
</gene>
<feature type="domain" description="Sushi" evidence="27">
    <location>
        <begin position="362"/>
        <end position="426"/>
    </location>
</feature>
<dbReference type="AlphaFoldDB" id="A0A6P3VY92"/>
<feature type="active site" description="Charge relay system" evidence="16">
    <location>
        <position position="478"/>
    </location>
</feature>
<feature type="disulfide bond" evidence="17">
    <location>
        <begin position="391"/>
        <end position="424"/>
    </location>
</feature>
<feature type="binding site" evidence="19">
    <location>
        <position position="122"/>
    </location>
    <ligand>
        <name>Ca(2+)</name>
        <dbReference type="ChEBI" id="CHEBI:29108"/>
        <label>1</label>
    </ligand>
</feature>
<dbReference type="InterPro" id="IPR001881">
    <property type="entry name" value="EGF-like_Ca-bd_dom"/>
</dbReference>
<feature type="disulfide bond" evidence="17">
    <location>
        <begin position="149"/>
        <end position="162"/>
    </location>
</feature>
<dbReference type="Pfam" id="PF00431">
    <property type="entry name" value="CUB"/>
    <property type="match status" value="2"/>
</dbReference>
<comment type="PTM">
    <text evidence="18">The iron and 2-oxoglutarate dependent 3-hydroxylation of aspartate and asparagine is (R) stereospecific within EGF domains.</text>
</comment>
<evidence type="ECO:0000256" key="8">
    <source>
        <dbReference type="ARBA" id="ARBA00022737"/>
    </source>
</evidence>
<feature type="disulfide bond" evidence="17">
    <location>
        <begin position="71"/>
        <end position="89"/>
    </location>
</feature>
<dbReference type="PROSITE" id="PS00010">
    <property type="entry name" value="ASX_HYDROXYL"/>
    <property type="match status" value="1"/>
</dbReference>
<dbReference type="SMART" id="SM00181">
    <property type="entry name" value="EGF"/>
    <property type="match status" value="1"/>
</dbReference>
<reference evidence="29" key="1">
    <citation type="submission" date="2025-08" db="UniProtKB">
        <authorList>
            <consortium name="RefSeq"/>
        </authorList>
    </citation>
    <scope>IDENTIFICATION</scope>
</reference>
<feature type="disulfide bond" evidence="17">
    <location>
        <begin position="622"/>
        <end position="656"/>
    </location>
</feature>
<keyword evidence="9" id="KW-0378">Hydrolase</keyword>
<sequence>MSADFRMFRFCLCLLFLPLAWSLPLAGWVESPGYPRGYEPFSTLTWARCAPPGHALTLALTHLDLEDGYECENDALKVYADGSLISTLCGRMSLEELRSSVNPSLLSSSGGCLNLSFSADYSNTERHTGFRGFYTIQDYDECDDPNIECSHFCLNFIGGYMCTCPPGYVLDADKHTCSVHCTEDLSGSRRGQVTPPGSPGPYAEDAHCSYSLSVEEGLQLVLEFTEEFDVEAKPSGECADAVKIKTPSQTLGPYCGRVPPSPIHTGSSQVQILFDSDNAGINMGFTVAYKTDRMTCPKELTTDSTLEPKRQQYWMGDTVTVTCDTGTVVDEVVGPGIKTNMTFESRCQLNGLWEPLYTCEKVRCEEPTLLYPLKIQEPLSTLYGSEIQFTCDSNYYKLDSDEVFTCKADGLWKSRTGQTKIPRCLPVCGQTHSQISSGRILGGMEAKLGQIPWQLLIKRPNRAGASLISDRWAITAAHVVDNVNKLMLYGGMVVGNINPVEMETDKIIIHPQYERNKGTGDDHRTSFDNDIALLKMSSRVKLNANLLPICLPEKGAALELKMGTVSGYGMTENKDMSGKLRYANIEEYKKEKCNETPDNEKGERLIFTENMFCAGWEGRDSCRFDSGGPLFVPMVGMGKAEDPYRLKGIVSWGSDCRQGDNKGYYTKVQKYLDWIRDTIAKEDGD</sequence>
<dbReference type="Gene3D" id="2.10.25.10">
    <property type="entry name" value="Laminin"/>
    <property type="match status" value="1"/>
</dbReference>
<dbReference type="InterPro" id="IPR000436">
    <property type="entry name" value="Sushi_SCR_CCP_dom"/>
</dbReference>
<dbReference type="InterPro" id="IPR035914">
    <property type="entry name" value="Sperma_CUB_dom_sf"/>
</dbReference>
<feature type="domain" description="EGF-like" evidence="25">
    <location>
        <begin position="138"/>
        <end position="178"/>
    </location>
</feature>
<feature type="binding site" evidence="19">
    <location>
        <position position="74"/>
    </location>
    <ligand>
        <name>Ca(2+)</name>
        <dbReference type="ChEBI" id="CHEBI:29108"/>
        <label>1</label>
    </ligand>
</feature>
<dbReference type="PROSITE" id="PS50026">
    <property type="entry name" value="EGF_3"/>
    <property type="match status" value="1"/>
</dbReference>
<dbReference type="CDD" id="cd00190">
    <property type="entry name" value="Tryp_SPc"/>
    <property type="match status" value="1"/>
</dbReference>
<dbReference type="InterPro" id="IPR043504">
    <property type="entry name" value="Peptidase_S1_PA_chymotrypsin"/>
</dbReference>
<dbReference type="SUPFAM" id="SSF50494">
    <property type="entry name" value="Trypsin-like serine proteases"/>
    <property type="match status" value="1"/>
</dbReference>
<evidence type="ECO:0000313" key="28">
    <source>
        <dbReference type="Proteomes" id="UP000515152"/>
    </source>
</evidence>
<dbReference type="SMART" id="SM00179">
    <property type="entry name" value="EGF_CA"/>
    <property type="match status" value="1"/>
</dbReference>
<keyword evidence="19" id="KW-0479">Metal-binding</keyword>
<evidence type="ECO:0000256" key="3">
    <source>
        <dbReference type="ARBA" id="ARBA00022536"/>
    </source>
</evidence>
<keyword evidence="6" id="KW-0645">Protease</keyword>
<dbReference type="FunFam" id="2.40.10.10:FF:000054">
    <property type="entry name" value="Complement C1r subcomponent"/>
    <property type="match status" value="1"/>
</dbReference>
<keyword evidence="15 18" id="KW-0379">Hydroxylation</keyword>
<feature type="domain" description="Peptidase S1" evidence="26">
    <location>
        <begin position="440"/>
        <end position="680"/>
    </location>
</feature>
<keyword evidence="10" id="KW-0720">Serine protease</keyword>
<dbReference type="InterPro" id="IPR024175">
    <property type="entry name" value="Pept_S1A_C1r/C1S/mannan-bd"/>
</dbReference>
<dbReference type="Pfam" id="PF14670">
    <property type="entry name" value="FXa_inhibition"/>
    <property type="match status" value="1"/>
</dbReference>
<keyword evidence="4" id="KW-0399">Innate immunity</keyword>